<name>A0A4Z1E4S0_9MICO</name>
<dbReference type="PROSITE" id="PS50928">
    <property type="entry name" value="ABC_TM1"/>
    <property type="match status" value="1"/>
</dbReference>
<keyword evidence="2 6" id="KW-0813">Transport</keyword>
<dbReference type="Proteomes" id="UP000297318">
    <property type="component" value="Unassembled WGS sequence"/>
</dbReference>
<evidence type="ECO:0000313" key="8">
    <source>
        <dbReference type="EMBL" id="TGO06280.1"/>
    </source>
</evidence>
<comment type="caution">
    <text evidence="8">The sequence shown here is derived from an EMBL/GenBank/DDBJ whole genome shotgun (WGS) entry which is preliminary data.</text>
</comment>
<dbReference type="PANTHER" id="PTHR30177">
    <property type="entry name" value="GLYCINE BETAINE/L-PROLINE TRANSPORT SYSTEM PERMEASE PROTEIN PROW"/>
    <property type="match status" value="1"/>
</dbReference>
<comment type="subcellular location">
    <subcellularLocation>
        <location evidence="6">Cell membrane</location>
        <topology evidence="6">Multi-pass membrane protein</topology>
    </subcellularLocation>
    <subcellularLocation>
        <location evidence="1">Membrane</location>
        <topology evidence="1">Multi-pass membrane protein</topology>
    </subcellularLocation>
</comment>
<dbReference type="Pfam" id="PF00528">
    <property type="entry name" value="BPD_transp_1"/>
    <property type="match status" value="1"/>
</dbReference>
<dbReference type="EMBL" id="RHPJ01000001">
    <property type="protein sequence ID" value="TGO06280.1"/>
    <property type="molecule type" value="Genomic_DNA"/>
</dbReference>
<feature type="transmembrane region" description="Helical" evidence="6">
    <location>
        <begin position="180"/>
        <end position="205"/>
    </location>
</feature>
<evidence type="ECO:0000256" key="3">
    <source>
        <dbReference type="ARBA" id="ARBA00022692"/>
    </source>
</evidence>
<evidence type="ECO:0000256" key="1">
    <source>
        <dbReference type="ARBA" id="ARBA00004141"/>
    </source>
</evidence>
<proteinExistence type="inferred from homology"/>
<feature type="transmembrane region" description="Helical" evidence="6">
    <location>
        <begin position="20"/>
        <end position="41"/>
    </location>
</feature>
<protein>
    <submittedName>
        <fullName evidence="8">L-proline glycine betaine ABC transport system permease protein ProW</fullName>
    </submittedName>
</protein>
<keyword evidence="3 6" id="KW-0812">Transmembrane</keyword>
<evidence type="ECO:0000313" key="9">
    <source>
        <dbReference type="Proteomes" id="UP000297318"/>
    </source>
</evidence>
<dbReference type="RefSeq" id="WP_233251412.1">
    <property type="nucleotide sequence ID" value="NZ_RHPJ01000001.1"/>
</dbReference>
<evidence type="ECO:0000256" key="2">
    <source>
        <dbReference type="ARBA" id="ARBA00022448"/>
    </source>
</evidence>
<organism evidence="8 9">
    <name type="scientific">Serinibacter arcticus</name>
    <dbReference type="NCBI Taxonomy" id="1655435"/>
    <lineage>
        <taxon>Bacteria</taxon>
        <taxon>Bacillati</taxon>
        <taxon>Actinomycetota</taxon>
        <taxon>Actinomycetes</taxon>
        <taxon>Micrococcales</taxon>
        <taxon>Beutenbergiaceae</taxon>
        <taxon>Serinibacter</taxon>
    </lineage>
</organism>
<dbReference type="GO" id="GO:0031460">
    <property type="term" value="P:glycine betaine transport"/>
    <property type="evidence" value="ECO:0007669"/>
    <property type="project" value="TreeGrafter"/>
</dbReference>
<feature type="transmembrane region" description="Helical" evidence="6">
    <location>
        <begin position="144"/>
        <end position="168"/>
    </location>
</feature>
<dbReference type="GO" id="GO:0055085">
    <property type="term" value="P:transmembrane transport"/>
    <property type="evidence" value="ECO:0007669"/>
    <property type="project" value="InterPro"/>
</dbReference>
<keyword evidence="9" id="KW-1185">Reference proteome</keyword>
<evidence type="ECO:0000259" key="7">
    <source>
        <dbReference type="PROSITE" id="PS50928"/>
    </source>
</evidence>
<sequence length="242" mass="25956">MNLWGIRNWEAVQPLLVQHLYLSVVPTLIGVVVAIPIGLLLRDRRRARTVAVVLSSAIFTIPSLALFVVLPLLLGTRVLDPINVVVALTLYTVALSVRTTFEALDAVPAATREAATAVGYSSWRRATAVDLPLAIPVLTAGTRVVAVTNVSMVSVGAVIGIGGLGQLFTTGYQRDFPEQILTGLVLILLVAIVFDRIIALVGRAFTPWIRGASLRASERRLRALAQALPEVGRLREVVSGAR</sequence>
<gene>
    <name evidence="8" type="ORF">SERN_0472</name>
</gene>
<reference evidence="8 9" key="1">
    <citation type="submission" date="2018-11" db="EMBL/GenBank/DDBJ databases">
        <title>Complete genome sequencing of the Actinobacteria Serinibacter sp. K3-2.</title>
        <authorList>
            <person name="Rakitin A.L."/>
            <person name="Beletsky A.V."/>
            <person name="Mardanov A.V."/>
            <person name="Ravin N.V."/>
            <person name="Gromova A.S."/>
            <person name="Filippova S.N."/>
            <person name="Gal'Chenko V.F."/>
        </authorList>
    </citation>
    <scope>NUCLEOTIDE SEQUENCE [LARGE SCALE GENOMIC DNA]</scope>
    <source>
        <strain evidence="8 9">K3-2</strain>
    </source>
</reference>
<dbReference type="InterPro" id="IPR000515">
    <property type="entry name" value="MetI-like"/>
</dbReference>
<dbReference type="Gene3D" id="1.10.3720.10">
    <property type="entry name" value="MetI-like"/>
    <property type="match status" value="1"/>
</dbReference>
<accession>A0A4Z1E4S0</accession>
<comment type="similarity">
    <text evidence="6">Belongs to the binding-protein-dependent transport system permease family.</text>
</comment>
<evidence type="ECO:0000256" key="6">
    <source>
        <dbReference type="RuleBase" id="RU363032"/>
    </source>
</evidence>
<dbReference type="GO" id="GO:0005886">
    <property type="term" value="C:plasma membrane"/>
    <property type="evidence" value="ECO:0007669"/>
    <property type="project" value="UniProtKB-SubCell"/>
</dbReference>
<keyword evidence="5 6" id="KW-0472">Membrane</keyword>
<dbReference type="InterPro" id="IPR051204">
    <property type="entry name" value="ABC_transp_perm/SBD"/>
</dbReference>
<feature type="transmembrane region" description="Helical" evidence="6">
    <location>
        <begin position="50"/>
        <end position="72"/>
    </location>
</feature>
<dbReference type="AlphaFoldDB" id="A0A4Z1E4S0"/>
<evidence type="ECO:0000256" key="4">
    <source>
        <dbReference type="ARBA" id="ARBA00022989"/>
    </source>
</evidence>
<dbReference type="InterPro" id="IPR035906">
    <property type="entry name" value="MetI-like_sf"/>
</dbReference>
<dbReference type="CDD" id="cd06261">
    <property type="entry name" value="TM_PBP2"/>
    <property type="match status" value="1"/>
</dbReference>
<evidence type="ECO:0000256" key="5">
    <source>
        <dbReference type="ARBA" id="ARBA00023136"/>
    </source>
</evidence>
<dbReference type="PANTHER" id="PTHR30177:SF4">
    <property type="entry name" value="OSMOPROTECTANT IMPORT PERMEASE PROTEIN OSMW"/>
    <property type="match status" value="1"/>
</dbReference>
<feature type="domain" description="ABC transmembrane type-1" evidence="7">
    <location>
        <begin position="16"/>
        <end position="198"/>
    </location>
</feature>
<feature type="transmembrane region" description="Helical" evidence="6">
    <location>
        <begin position="78"/>
        <end position="97"/>
    </location>
</feature>
<dbReference type="SUPFAM" id="SSF161098">
    <property type="entry name" value="MetI-like"/>
    <property type="match status" value="1"/>
</dbReference>
<keyword evidence="4 6" id="KW-1133">Transmembrane helix</keyword>